<protein>
    <submittedName>
        <fullName evidence="2">Uncharacterized protein</fullName>
    </submittedName>
</protein>
<dbReference type="EMBL" id="JACHXF010000008">
    <property type="protein sequence ID" value="MBB3096513.1"/>
    <property type="molecule type" value="Genomic_DNA"/>
</dbReference>
<gene>
    <name evidence="2" type="ORF">FHR83_004183</name>
</gene>
<feature type="transmembrane region" description="Helical" evidence="1">
    <location>
        <begin position="54"/>
        <end position="73"/>
    </location>
</feature>
<dbReference type="InterPro" id="IPR045927">
    <property type="entry name" value="DUF6346"/>
</dbReference>
<dbReference type="RefSeq" id="WP_183221951.1">
    <property type="nucleotide sequence ID" value="NZ_BMPW01000007.1"/>
</dbReference>
<dbReference type="Proteomes" id="UP000590749">
    <property type="component" value="Unassembled WGS sequence"/>
</dbReference>
<evidence type="ECO:0000313" key="3">
    <source>
        <dbReference type="Proteomes" id="UP000590749"/>
    </source>
</evidence>
<dbReference type="AlphaFoldDB" id="A0A7W5AHU4"/>
<keyword evidence="1" id="KW-0812">Transmembrane</keyword>
<organism evidence="2 3">
    <name type="scientific">Actinoplanes campanulatus</name>
    <dbReference type="NCBI Taxonomy" id="113559"/>
    <lineage>
        <taxon>Bacteria</taxon>
        <taxon>Bacillati</taxon>
        <taxon>Actinomycetota</taxon>
        <taxon>Actinomycetes</taxon>
        <taxon>Micromonosporales</taxon>
        <taxon>Micromonosporaceae</taxon>
        <taxon>Actinoplanes</taxon>
    </lineage>
</organism>
<proteinExistence type="predicted"/>
<keyword evidence="3" id="KW-1185">Reference proteome</keyword>
<accession>A0A7W5AHU4</accession>
<feature type="transmembrane region" description="Helical" evidence="1">
    <location>
        <begin position="167"/>
        <end position="191"/>
    </location>
</feature>
<dbReference type="Pfam" id="PF19873">
    <property type="entry name" value="DUF6346"/>
    <property type="match status" value="1"/>
</dbReference>
<evidence type="ECO:0000256" key="1">
    <source>
        <dbReference type="SAM" id="Phobius"/>
    </source>
</evidence>
<name>A0A7W5AHU4_9ACTN</name>
<keyword evidence="1" id="KW-0472">Membrane</keyword>
<comment type="caution">
    <text evidence="2">The sequence shown here is derived from an EMBL/GenBank/DDBJ whole genome shotgun (WGS) entry which is preliminary data.</text>
</comment>
<reference evidence="2 3" key="1">
    <citation type="submission" date="2020-08" db="EMBL/GenBank/DDBJ databases">
        <title>Genomic Encyclopedia of Type Strains, Phase III (KMG-III): the genomes of soil and plant-associated and newly described type strains.</title>
        <authorList>
            <person name="Whitman W."/>
        </authorList>
    </citation>
    <scope>NUCLEOTIDE SEQUENCE [LARGE SCALE GENOMIC DNA]</scope>
    <source>
        <strain evidence="2 3">CECT 3287</strain>
    </source>
</reference>
<evidence type="ECO:0000313" key="2">
    <source>
        <dbReference type="EMBL" id="MBB3096513.1"/>
    </source>
</evidence>
<sequence>MGSDDDWRAKYRARIRALEAEQAQAEAELSVAAAGPDSDVVDGRGSRPLRDVSFLLAIIMLSGIVLLAGMTLVRSAGRDFDDARRAGWATVDRCRGHGPVTGKGFGYWETCDVTIRWDDGTTGSLTKDGVFTSADIGSNVRVGDLGRYRTSTELAKQDAPYRPWLKWIGVFVALAGLLPGLFALLIVRGFIRDLFRIRRR</sequence>
<keyword evidence="1" id="KW-1133">Transmembrane helix</keyword>